<dbReference type="PANTHER" id="PTHR43791">
    <property type="entry name" value="PERMEASE-RELATED"/>
    <property type="match status" value="1"/>
</dbReference>
<evidence type="ECO:0000256" key="7">
    <source>
        <dbReference type="SAM" id="Phobius"/>
    </source>
</evidence>
<evidence type="ECO:0000256" key="6">
    <source>
        <dbReference type="ARBA" id="ARBA00037968"/>
    </source>
</evidence>
<feature type="transmembrane region" description="Helical" evidence="7">
    <location>
        <begin position="184"/>
        <end position="202"/>
    </location>
</feature>
<evidence type="ECO:0000256" key="5">
    <source>
        <dbReference type="ARBA" id="ARBA00023136"/>
    </source>
</evidence>
<feature type="transmembrane region" description="Helical" evidence="7">
    <location>
        <begin position="348"/>
        <end position="368"/>
    </location>
</feature>
<evidence type="ECO:0000256" key="3">
    <source>
        <dbReference type="ARBA" id="ARBA00022692"/>
    </source>
</evidence>
<dbReference type="InterPro" id="IPR036259">
    <property type="entry name" value="MFS_trans_sf"/>
</dbReference>
<dbReference type="Proteomes" id="UP000236544">
    <property type="component" value="Unassembled WGS sequence"/>
</dbReference>
<dbReference type="Gene3D" id="1.20.1250.20">
    <property type="entry name" value="MFS general substrate transporter like domains"/>
    <property type="match status" value="2"/>
</dbReference>
<evidence type="ECO:0000313" key="10">
    <source>
        <dbReference type="Proteomes" id="UP000236544"/>
    </source>
</evidence>
<dbReference type="InterPro" id="IPR020846">
    <property type="entry name" value="MFS_dom"/>
</dbReference>
<feature type="transmembrane region" description="Helical" evidence="7">
    <location>
        <begin position="374"/>
        <end position="396"/>
    </location>
</feature>
<comment type="subcellular location">
    <subcellularLocation>
        <location evidence="1">Membrane</location>
        <topology evidence="1">Multi-pass membrane protein</topology>
    </subcellularLocation>
</comment>
<keyword evidence="4 7" id="KW-1133">Transmembrane helix</keyword>
<evidence type="ECO:0000313" key="9">
    <source>
        <dbReference type="EMBL" id="CUS25234.1"/>
    </source>
</evidence>
<dbReference type="Pfam" id="PF07690">
    <property type="entry name" value="MFS_1"/>
    <property type="match status" value="1"/>
</dbReference>
<dbReference type="EMBL" id="LN890564">
    <property type="protein sequence ID" value="CUS25234.1"/>
    <property type="molecule type" value="Genomic_DNA"/>
</dbReference>
<sequence>MGKSSEDIKTNIVENKDSSIAKPDHFGYGEVEYLGDTSDILSTQQVKKLRWKIDMRIMPLCMMIYFLQYLDKTLLNYAAVMGIKKNLHGDQFSDLGTIFYVGYLAAEPLSGVLIQKLPVGKFLGLNVTLWGAVVCFHAATTTFPGLMAVRVLLGVFEASVAGCLIVITGMWWTKPEQSRRTGLWYMQIGTGQIIGALLSFGFQHVSNTKLESWQILFIFMGCLTVVVGIITTIFMPDNNLTCKFLTEAERAEAVEHVKINQTGIENKTIKWPQIRELLLQDKQTWILFFITVLTMITNGTVSNFTGVIISSFDFSDKKATIFQIPSGVVSIIATITCSYLAGYIGQRCYLMGAVCIPSIVGAILLLVLDKEHRVGKLFGVYLLNSAPAILPMIYNWNSVNTSGHTKRVARNALTLMAFCVGNLIGPQMFKVKDAPNYSQAKIALIAQLAAAVILCLILRAVVVAENKARDHICIELDPEMLNRDNTFLDLTDIENVNFRYEY</sequence>
<feature type="transmembrane region" description="Helical" evidence="7">
    <location>
        <begin position="408"/>
        <end position="429"/>
    </location>
</feature>
<dbReference type="GO" id="GO:0016020">
    <property type="term" value="C:membrane"/>
    <property type="evidence" value="ECO:0007669"/>
    <property type="project" value="UniProtKB-SubCell"/>
</dbReference>
<protein>
    <submittedName>
        <fullName evidence="9">LAQU0S43e00100g1_1</fullName>
    </submittedName>
</protein>
<gene>
    <name evidence="9" type="ORF">LAQU0_S43e00100g</name>
</gene>
<keyword evidence="5 7" id="KW-0472">Membrane</keyword>
<proteinExistence type="inferred from homology"/>
<dbReference type="PANTHER" id="PTHR43791:SF40">
    <property type="entry name" value="THIAMINE PATHWAY TRANSPORTER THI73"/>
    <property type="match status" value="1"/>
</dbReference>
<dbReference type="PROSITE" id="PS50850">
    <property type="entry name" value="MFS"/>
    <property type="match status" value="1"/>
</dbReference>
<feature type="transmembrane region" description="Helical" evidence="7">
    <location>
        <begin position="285"/>
        <end position="309"/>
    </location>
</feature>
<evidence type="ECO:0000256" key="4">
    <source>
        <dbReference type="ARBA" id="ARBA00022989"/>
    </source>
</evidence>
<comment type="similarity">
    <text evidence="6">Belongs to the major facilitator superfamily. Allantoate permease family.</text>
</comment>
<feature type="domain" description="Major facilitator superfamily (MFS) profile" evidence="8">
    <location>
        <begin position="57"/>
        <end position="467"/>
    </location>
</feature>
<dbReference type="GO" id="GO:0022857">
    <property type="term" value="F:transmembrane transporter activity"/>
    <property type="evidence" value="ECO:0007669"/>
    <property type="project" value="InterPro"/>
</dbReference>
<dbReference type="FunFam" id="1.20.1250.20:FF:000064">
    <property type="entry name" value="MFS allantoate transporter"/>
    <property type="match status" value="1"/>
</dbReference>
<dbReference type="OrthoDB" id="6730379at2759"/>
<feature type="transmembrane region" description="Helical" evidence="7">
    <location>
        <begin position="321"/>
        <end position="341"/>
    </location>
</feature>
<name>A0A0P1KY94_9SACH</name>
<evidence type="ECO:0000259" key="8">
    <source>
        <dbReference type="PROSITE" id="PS50850"/>
    </source>
</evidence>
<reference evidence="10" key="1">
    <citation type="submission" date="2015-10" db="EMBL/GenBank/DDBJ databases">
        <authorList>
            <person name="Devillers H."/>
        </authorList>
    </citation>
    <scope>NUCLEOTIDE SEQUENCE [LARGE SCALE GENOMIC DNA]</scope>
</reference>
<keyword evidence="3 7" id="KW-0812">Transmembrane</keyword>
<feature type="transmembrane region" description="Helical" evidence="7">
    <location>
        <begin position="122"/>
        <end position="139"/>
    </location>
</feature>
<feature type="transmembrane region" description="Helical" evidence="7">
    <location>
        <begin position="57"/>
        <end position="78"/>
    </location>
</feature>
<feature type="transmembrane region" description="Helical" evidence="7">
    <location>
        <begin position="151"/>
        <end position="172"/>
    </location>
</feature>
<dbReference type="InterPro" id="IPR011701">
    <property type="entry name" value="MFS"/>
</dbReference>
<feature type="transmembrane region" description="Helical" evidence="7">
    <location>
        <begin position="214"/>
        <end position="235"/>
    </location>
</feature>
<dbReference type="SUPFAM" id="SSF103473">
    <property type="entry name" value="MFS general substrate transporter"/>
    <property type="match status" value="1"/>
</dbReference>
<organism evidence="9 10">
    <name type="scientific">Lachancea quebecensis</name>
    <dbReference type="NCBI Taxonomy" id="1654605"/>
    <lineage>
        <taxon>Eukaryota</taxon>
        <taxon>Fungi</taxon>
        <taxon>Dikarya</taxon>
        <taxon>Ascomycota</taxon>
        <taxon>Saccharomycotina</taxon>
        <taxon>Saccharomycetes</taxon>
        <taxon>Saccharomycetales</taxon>
        <taxon>Saccharomycetaceae</taxon>
        <taxon>Lachancea</taxon>
    </lineage>
</organism>
<keyword evidence="2" id="KW-0813">Transport</keyword>
<feature type="transmembrane region" description="Helical" evidence="7">
    <location>
        <begin position="441"/>
        <end position="462"/>
    </location>
</feature>
<evidence type="ECO:0000256" key="1">
    <source>
        <dbReference type="ARBA" id="ARBA00004141"/>
    </source>
</evidence>
<feature type="transmembrane region" description="Helical" evidence="7">
    <location>
        <begin position="98"/>
        <end position="115"/>
    </location>
</feature>
<keyword evidence="10" id="KW-1185">Reference proteome</keyword>
<dbReference type="AlphaFoldDB" id="A0A0P1KY94"/>
<accession>A0A0P1KY94</accession>
<evidence type="ECO:0000256" key="2">
    <source>
        <dbReference type="ARBA" id="ARBA00022448"/>
    </source>
</evidence>